<comment type="caution">
    <text evidence="5">The sequence shown here is derived from an EMBL/GenBank/DDBJ whole genome shotgun (WGS) entry which is preliminary data.</text>
</comment>
<evidence type="ECO:0000256" key="3">
    <source>
        <dbReference type="ARBA" id="ARBA00023274"/>
    </source>
</evidence>
<evidence type="ECO:0000256" key="2">
    <source>
        <dbReference type="ARBA" id="ARBA00022980"/>
    </source>
</evidence>
<dbReference type="GO" id="GO:1990904">
    <property type="term" value="C:ribonucleoprotein complex"/>
    <property type="evidence" value="ECO:0007669"/>
    <property type="project" value="UniProtKB-KW"/>
</dbReference>
<dbReference type="AlphaFoldDB" id="A0A8S4C145"/>
<name>A0A8S4C145_9ACAR</name>
<dbReference type="EMBL" id="CAJVAF010000290">
    <property type="protein sequence ID" value="CAG7592711.1"/>
    <property type="molecule type" value="Genomic_DNA"/>
</dbReference>
<evidence type="ECO:0000256" key="1">
    <source>
        <dbReference type="ARBA" id="ARBA00005589"/>
    </source>
</evidence>
<gene>
    <name evidence="5" type="ORF">MHYMCMPASI_00602</name>
</gene>
<dbReference type="NCBIfam" id="TIGR00165">
    <property type="entry name" value="S18"/>
    <property type="match status" value="1"/>
</dbReference>
<protein>
    <submittedName>
        <fullName evidence="5">30S ribosomal protein S18</fullName>
    </submittedName>
</protein>
<evidence type="ECO:0000313" key="6">
    <source>
        <dbReference type="Proteomes" id="UP000837675"/>
    </source>
</evidence>
<dbReference type="InterPro" id="IPR036870">
    <property type="entry name" value="Ribosomal_bS18_sf"/>
</dbReference>
<evidence type="ECO:0000256" key="4">
    <source>
        <dbReference type="RuleBase" id="RU003910"/>
    </source>
</evidence>
<dbReference type="GO" id="GO:0005840">
    <property type="term" value="C:ribosome"/>
    <property type="evidence" value="ECO:0007669"/>
    <property type="project" value="UniProtKB-KW"/>
</dbReference>
<dbReference type="HAMAP" id="MF_00270">
    <property type="entry name" value="Ribosomal_bS18"/>
    <property type="match status" value="1"/>
</dbReference>
<reference evidence="5" key="1">
    <citation type="submission" date="2021-06" db="EMBL/GenBank/DDBJ databases">
        <authorList>
            <person name="Nardi T."/>
            <person name="Nardi T."/>
        </authorList>
    </citation>
    <scope>NUCLEOTIDE SEQUENCE</scope>
</reference>
<accession>A0A8S4C145</accession>
<dbReference type="Pfam" id="PF01084">
    <property type="entry name" value="Ribosomal_S18"/>
    <property type="match status" value="1"/>
</dbReference>
<dbReference type="PRINTS" id="PR00974">
    <property type="entry name" value="RIBOSOMALS18"/>
</dbReference>
<sequence>MIDNIISNSVLFNKTTNSLKNDKCPLEGVDINYKNPELLRKFISKGGRILPRRLTGVCAKNQRKLCEAVKIARILALLPFAQI</sequence>
<dbReference type="GO" id="GO:0006412">
    <property type="term" value="P:translation"/>
    <property type="evidence" value="ECO:0007669"/>
    <property type="project" value="InterPro"/>
</dbReference>
<dbReference type="InterPro" id="IPR001648">
    <property type="entry name" value="Ribosomal_bS18"/>
</dbReference>
<keyword evidence="2 4" id="KW-0689">Ribosomal protein</keyword>
<dbReference type="GO" id="GO:0003735">
    <property type="term" value="F:structural constituent of ribosome"/>
    <property type="evidence" value="ECO:0007669"/>
    <property type="project" value="InterPro"/>
</dbReference>
<dbReference type="Proteomes" id="UP000837675">
    <property type="component" value="Unassembled WGS sequence"/>
</dbReference>
<proteinExistence type="inferred from homology"/>
<dbReference type="GO" id="GO:0070181">
    <property type="term" value="F:small ribosomal subunit rRNA binding"/>
    <property type="evidence" value="ECO:0007669"/>
    <property type="project" value="TreeGrafter"/>
</dbReference>
<comment type="similarity">
    <text evidence="1 4">Belongs to the bacterial ribosomal protein bS18 family.</text>
</comment>
<dbReference type="PANTHER" id="PTHR13479:SF40">
    <property type="entry name" value="SMALL RIBOSOMAL SUBUNIT PROTEIN BS18M"/>
    <property type="match status" value="1"/>
</dbReference>
<dbReference type="SUPFAM" id="SSF46911">
    <property type="entry name" value="Ribosomal protein S18"/>
    <property type="match status" value="1"/>
</dbReference>
<dbReference type="PANTHER" id="PTHR13479">
    <property type="entry name" value="30S RIBOSOMAL PROTEIN S18"/>
    <property type="match status" value="1"/>
</dbReference>
<keyword evidence="3 4" id="KW-0687">Ribonucleoprotein</keyword>
<dbReference type="Gene3D" id="4.10.640.10">
    <property type="entry name" value="Ribosomal protein S18"/>
    <property type="match status" value="1"/>
</dbReference>
<organism evidence="5 6">
    <name type="scientific">Hyalomma marginatum</name>
    <dbReference type="NCBI Taxonomy" id="34627"/>
    <lineage>
        <taxon>Eukaryota</taxon>
        <taxon>Metazoa</taxon>
        <taxon>Ecdysozoa</taxon>
        <taxon>Arthropoda</taxon>
        <taxon>Chelicerata</taxon>
        <taxon>Arachnida</taxon>
        <taxon>Acari</taxon>
        <taxon>Parasitiformes</taxon>
        <taxon>Ixodida</taxon>
        <taxon>Ixodoidea</taxon>
        <taxon>Ixodidae</taxon>
        <taxon>Hyalomminae</taxon>
        <taxon>Hyalomma</taxon>
    </lineage>
</organism>
<keyword evidence="6" id="KW-1185">Reference proteome</keyword>
<evidence type="ECO:0000313" key="5">
    <source>
        <dbReference type="EMBL" id="CAG7592711.1"/>
    </source>
</evidence>